<feature type="compositionally biased region" description="Polar residues" evidence="1">
    <location>
        <begin position="317"/>
        <end position="329"/>
    </location>
</feature>
<protein>
    <recommendedName>
        <fullName evidence="2">SANTA domain-containing protein</fullName>
    </recommendedName>
</protein>
<dbReference type="PANTHER" id="PTHR35311:SF1">
    <property type="entry name" value="PROTEIN EMBRYO DEFECTIVE 1674"/>
    <property type="match status" value="1"/>
</dbReference>
<dbReference type="InterPro" id="IPR053090">
    <property type="entry name" value="Centromere_KNL-2_homolog"/>
</dbReference>
<dbReference type="InterPro" id="IPR015216">
    <property type="entry name" value="SANTA"/>
</dbReference>
<evidence type="ECO:0000313" key="4">
    <source>
        <dbReference type="Proteomes" id="UP001459277"/>
    </source>
</evidence>
<organism evidence="3 4">
    <name type="scientific">Lithocarpus litseifolius</name>
    <dbReference type="NCBI Taxonomy" id="425828"/>
    <lineage>
        <taxon>Eukaryota</taxon>
        <taxon>Viridiplantae</taxon>
        <taxon>Streptophyta</taxon>
        <taxon>Embryophyta</taxon>
        <taxon>Tracheophyta</taxon>
        <taxon>Spermatophyta</taxon>
        <taxon>Magnoliopsida</taxon>
        <taxon>eudicotyledons</taxon>
        <taxon>Gunneridae</taxon>
        <taxon>Pentapetalae</taxon>
        <taxon>rosids</taxon>
        <taxon>fabids</taxon>
        <taxon>Fagales</taxon>
        <taxon>Fagaceae</taxon>
        <taxon>Lithocarpus</taxon>
    </lineage>
</organism>
<name>A0AAW2C574_9ROSI</name>
<dbReference type="PANTHER" id="PTHR35311">
    <property type="entry name" value="KINETOCHORE-ASSOCIATED PROTEIN KNL-2 HOMOLOG"/>
    <property type="match status" value="1"/>
</dbReference>
<dbReference type="EMBL" id="JAZDWU010000008">
    <property type="protein sequence ID" value="KAK9993098.1"/>
    <property type="molecule type" value="Genomic_DNA"/>
</dbReference>
<keyword evidence="4" id="KW-1185">Reference proteome</keyword>
<comment type="caution">
    <text evidence="3">The sequence shown here is derived from an EMBL/GenBank/DDBJ whole genome shotgun (WGS) entry which is preliminary data.</text>
</comment>
<evidence type="ECO:0000313" key="3">
    <source>
        <dbReference type="EMBL" id="KAK9993098.1"/>
    </source>
</evidence>
<evidence type="ECO:0000259" key="2">
    <source>
        <dbReference type="Pfam" id="PF09133"/>
    </source>
</evidence>
<accession>A0AAW2C574</accession>
<proteinExistence type="predicted"/>
<evidence type="ECO:0000256" key="1">
    <source>
        <dbReference type="SAM" id="MobiDB-lite"/>
    </source>
</evidence>
<dbReference type="Proteomes" id="UP001459277">
    <property type="component" value="Unassembled WGS sequence"/>
</dbReference>
<feature type="region of interest" description="Disordered" evidence="1">
    <location>
        <begin position="277"/>
        <end position="332"/>
    </location>
</feature>
<feature type="region of interest" description="Disordered" evidence="1">
    <location>
        <begin position="1"/>
        <end position="22"/>
    </location>
</feature>
<feature type="compositionally biased region" description="Polar residues" evidence="1">
    <location>
        <begin position="278"/>
        <end position="300"/>
    </location>
</feature>
<gene>
    <name evidence="3" type="ORF">SO802_022801</name>
</gene>
<dbReference type="Pfam" id="PF09133">
    <property type="entry name" value="SANTA"/>
    <property type="match status" value="1"/>
</dbReference>
<dbReference type="AlphaFoldDB" id="A0AAW2C574"/>
<sequence length="356" mass="39253">MVKTRTNPDSAKAPDPNASPKSVLKYVNPITQTRNTSIVSSSLFKSVLLHDWWLMKPANGKGLAVGGFASLERVGTRVFCSAAISKRHDAITLETEDGINITISNCINMSRTHQNCFASEVCNHFRCGFPYNWEEYAVGCSGDKHRVLACNEFNMSSGDSANKTLPFSLNDLPVTRIRDLLLPSFGDPENCLLTKSIFNDVLGKFKGNSPMKNVDSGSDETPVNQMETKVDYKFDNDNTILNSRDLTKEEHQKASCHSEMGMNVLAPTKVACKRSPTRLKNSGMKNEVVSSNSHGNSTYSDRAISSDATRNGIGGRVTNSASNPTNSFGEDNVTLVTADKPKVRRRRRKSLRYLNK</sequence>
<reference evidence="3 4" key="1">
    <citation type="submission" date="2024-01" db="EMBL/GenBank/DDBJ databases">
        <title>A telomere-to-telomere, gap-free genome of sweet tea (Lithocarpus litseifolius).</title>
        <authorList>
            <person name="Zhou J."/>
        </authorList>
    </citation>
    <scope>NUCLEOTIDE SEQUENCE [LARGE SCALE GENOMIC DNA]</scope>
    <source>
        <strain evidence="3">Zhou-2022a</strain>
        <tissue evidence="3">Leaf</tissue>
    </source>
</reference>
<feature type="domain" description="SANTA" evidence="2">
    <location>
        <begin position="47"/>
        <end position="136"/>
    </location>
</feature>